<name>A0AAD5YCA3_9APHY</name>
<protein>
    <submittedName>
        <fullName evidence="2">Uncharacterized protein</fullName>
    </submittedName>
</protein>
<dbReference type="EMBL" id="JANAWD010000552">
    <property type="protein sequence ID" value="KAJ3477931.1"/>
    <property type="molecule type" value="Genomic_DNA"/>
</dbReference>
<organism evidence="2 3">
    <name type="scientific">Meripilus lineatus</name>
    <dbReference type="NCBI Taxonomy" id="2056292"/>
    <lineage>
        <taxon>Eukaryota</taxon>
        <taxon>Fungi</taxon>
        <taxon>Dikarya</taxon>
        <taxon>Basidiomycota</taxon>
        <taxon>Agaricomycotina</taxon>
        <taxon>Agaricomycetes</taxon>
        <taxon>Polyporales</taxon>
        <taxon>Meripilaceae</taxon>
        <taxon>Meripilus</taxon>
    </lineage>
</organism>
<dbReference type="Proteomes" id="UP001212997">
    <property type="component" value="Unassembled WGS sequence"/>
</dbReference>
<dbReference type="AlphaFoldDB" id="A0AAD5YCA3"/>
<evidence type="ECO:0000313" key="2">
    <source>
        <dbReference type="EMBL" id="KAJ3477931.1"/>
    </source>
</evidence>
<reference evidence="2" key="1">
    <citation type="submission" date="2022-07" db="EMBL/GenBank/DDBJ databases">
        <title>Genome Sequence of Physisporinus lineatus.</title>
        <authorList>
            <person name="Buettner E."/>
        </authorList>
    </citation>
    <scope>NUCLEOTIDE SEQUENCE</scope>
    <source>
        <strain evidence="2">VT162</strain>
    </source>
</reference>
<accession>A0AAD5YCA3</accession>
<gene>
    <name evidence="2" type="ORF">NLI96_g10119</name>
</gene>
<comment type="caution">
    <text evidence="2">The sequence shown here is derived from an EMBL/GenBank/DDBJ whole genome shotgun (WGS) entry which is preliminary data.</text>
</comment>
<evidence type="ECO:0000313" key="3">
    <source>
        <dbReference type="Proteomes" id="UP001212997"/>
    </source>
</evidence>
<evidence type="ECO:0000256" key="1">
    <source>
        <dbReference type="SAM" id="MobiDB-lite"/>
    </source>
</evidence>
<sequence>MPPRLKVRDDRITHTHTAQTVLHILHTLSYPAPPQWHPHPNTWQQRTWLKNELATPAQLLSHIATQSQRTNRNTKRRLPPVSSRNAYACYLPFRSKSSRGNTNRPQQRCHPDDMSSTPSIPTFNNQPPNDHQSGLYGLAANPSPNK</sequence>
<feature type="compositionally biased region" description="Polar residues" evidence="1">
    <location>
        <begin position="114"/>
        <end position="132"/>
    </location>
</feature>
<feature type="region of interest" description="Disordered" evidence="1">
    <location>
        <begin position="62"/>
        <end position="146"/>
    </location>
</feature>
<proteinExistence type="predicted"/>
<keyword evidence="3" id="KW-1185">Reference proteome</keyword>